<evidence type="ECO:0000256" key="1">
    <source>
        <dbReference type="ARBA" id="ARBA00023015"/>
    </source>
</evidence>
<dbReference type="InterPro" id="IPR053142">
    <property type="entry name" value="PchR_regulatory_protein"/>
</dbReference>
<dbReference type="Gene3D" id="1.10.10.60">
    <property type="entry name" value="Homeodomain-like"/>
    <property type="match status" value="2"/>
</dbReference>
<dbReference type="SUPFAM" id="SSF46689">
    <property type="entry name" value="Homeodomain-like"/>
    <property type="match status" value="2"/>
</dbReference>
<dbReference type="GO" id="GO:0003700">
    <property type="term" value="F:DNA-binding transcription factor activity"/>
    <property type="evidence" value="ECO:0007669"/>
    <property type="project" value="InterPro"/>
</dbReference>
<accession>A0A1V9G3Y7</accession>
<keyword evidence="1" id="KW-0805">Transcription regulation</keyword>
<reference evidence="5 6" key="1">
    <citation type="submission" date="2016-03" db="EMBL/GenBank/DDBJ databases">
        <title>Niastella vici sp. nov., isolated from farmland soil.</title>
        <authorList>
            <person name="Chen L."/>
            <person name="Wang D."/>
            <person name="Yang S."/>
            <person name="Wang G."/>
        </authorList>
    </citation>
    <scope>NUCLEOTIDE SEQUENCE [LARGE SCALE GENOMIC DNA]</scope>
    <source>
        <strain evidence="5 6">DJ57</strain>
    </source>
</reference>
<dbReference type="EMBL" id="LVYD01000024">
    <property type="protein sequence ID" value="OQP65365.1"/>
    <property type="molecule type" value="Genomic_DNA"/>
</dbReference>
<protein>
    <recommendedName>
        <fullName evidence="4">HTH araC/xylS-type domain-containing protein</fullName>
    </recommendedName>
</protein>
<dbReference type="PRINTS" id="PR00032">
    <property type="entry name" value="HTHARAC"/>
</dbReference>
<feature type="domain" description="HTH araC/xylS-type" evidence="4">
    <location>
        <begin position="12"/>
        <end position="110"/>
    </location>
</feature>
<keyword evidence="3" id="KW-0804">Transcription</keyword>
<dbReference type="PROSITE" id="PS00041">
    <property type="entry name" value="HTH_ARAC_FAMILY_1"/>
    <property type="match status" value="1"/>
</dbReference>
<dbReference type="RefSeq" id="WP_081146135.1">
    <property type="nucleotide sequence ID" value="NZ_LVYD01000024.1"/>
</dbReference>
<evidence type="ECO:0000313" key="6">
    <source>
        <dbReference type="Proteomes" id="UP000192796"/>
    </source>
</evidence>
<dbReference type="AlphaFoldDB" id="A0A1V9G3Y7"/>
<dbReference type="InterPro" id="IPR018060">
    <property type="entry name" value="HTH_AraC"/>
</dbReference>
<keyword evidence="2" id="KW-0238">DNA-binding</keyword>
<dbReference type="OrthoDB" id="1451418at2"/>
<dbReference type="STRING" id="1703345.A3860_17000"/>
<comment type="caution">
    <text evidence="5">The sequence shown here is derived from an EMBL/GenBank/DDBJ whole genome shotgun (WGS) entry which is preliminary data.</text>
</comment>
<dbReference type="SMART" id="SM00342">
    <property type="entry name" value="HTH_ARAC"/>
    <property type="match status" value="1"/>
</dbReference>
<dbReference type="PROSITE" id="PS01124">
    <property type="entry name" value="HTH_ARAC_FAMILY_2"/>
    <property type="match status" value="1"/>
</dbReference>
<evidence type="ECO:0000256" key="2">
    <source>
        <dbReference type="ARBA" id="ARBA00023125"/>
    </source>
</evidence>
<sequence length="116" mass="13406">MSLSKQDIAYIRQARTILDENFDKHITIPQLARQTGINEAKLKEGFRELFGFSIHTCILQLRLQKAQELLLTTELSVTDITYHIGYSHVTHFTSLFKKETGMTPTEWKKKFGPPEP</sequence>
<proteinExistence type="predicted"/>
<name>A0A1V9G3Y7_9BACT</name>
<dbReference type="InterPro" id="IPR020449">
    <property type="entry name" value="Tscrpt_reg_AraC-type_HTH"/>
</dbReference>
<evidence type="ECO:0000313" key="5">
    <source>
        <dbReference type="EMBL" id="OQP65365.1"/>
    </source>
</evidence>
<evidence type="ECO:0000259" key="4">
    <source>
        <dbReference type="PROSITE" id="PS01124"/>
    </source>
</evidence>
<dbReference type="GO" id="GO:0043565">
    <property type="term" value="F:sequence-specific DNA binding"/>
    <property type="evidence" value="ECO:0007669"/>
    <property type="project" value="InterPro"/>
</dbReference>
<dbReference type="InterPro" id="IPR018062">
    <property type="entry name" value="HTH_AraC-typ_CS"/>
</dbReference>
<dbReference type="PANTHER" id="PTHR47893:SF1">
    <property type="entry name" value="REGULATORY PROTEIN PCHR"/>
    <property type="match status" value="1"/>
</dbReference>
<dbReference type="PANTHER" id="PTHR47893">
    <property type="entry name" value="REGULATORY PROTEIN PCHR"/>
    <property type="match status" value="1"/>
</dbReference>
<dbReference type="Proteomes" id="UP000192796">
    <property type="component" value="Unassembled WGS sequence"/>
</dbReference>
<gene>
    <name evidence="5" type="ORF">A3860_17000</name>
</gene>
<organism evidence="5 6">
    <name type="scientific">Niastella vici</name>
    <dbReference type="NCBI Taxonomy" id="1703345"/>
    <lineage>
        <taxon>Bacteria</taxon>
        <taxon>Pseudomonadati</taxon>
        <taxon>Bacteroidota</taxon>
        <taxon>Chitinophagia</taxon>
        <taxon>Chitinophagales</taxon>
        <taxon>Chitinophagaceae</taxon>
        <taxon>Niastella</taxon>
    </lineage>
</organism>
<evidence type="ECO:0000256" key="3">
    <source>
        <dbReference type="ARBA" id="ARBA00023163"/>
    </source>
</evidence>
<dbReference type="InterPro" id="IPR009057">
    <property type="entry name" value="Homeodomain-like_sf"/>
</dbReference>
<keyword evidence="6" id="KW-1185">Reference proteome</keyword>
<dbReference type="Pfam" id="PF12833">
    <property type="entry name" value="HTH_18"/>
    <property type="match status" value="1"/>
</dbReference>